<reference evidence="8" key="1">
    <citation type="journal article" date="2020" name="Stud. Mycol.">
        <title>101 Dothideomycetes genomes: a test case for predicting lifestyles and emergence of pathogens.</title>
        <authorList>
            <person name="Haridas S."/>
            <person name="Albert R."/>
            <person name="Binder M."/>
            <person name="Bloem J."/>
            <person name="Labutti K."/>
            <person name="Salamov A."/>
            <person name="Andreopoulos B."/>
            <person name="Baker S."/>
            <person name="Barry K."/>
            <person name="Bills G."/>
            <person name="Bluhm B."/>
            <person name="Cannon C."/>
            <person name="Castanera R."/>
            <person name="Culley D."/>
            <person name="Daum C."/>
            <person name="Ezra D."/>
            <person name="Gonzalez J."/>
            <person name="Henrissat B."/>
            <person name="Kuo A."/>
            <person name="Liang C."/>
            <person name="Lipzen A."/>
            <person name="Lutzoni F."/>
            <person name="Magnuson J."/>
            <person name="Mondo S."/>
            <person name="Nolan M."/>
            <person name="Ohm R."/>
            <person name="Pangilinan J."/>
            <person name="Park H.-J."/>
            <person name="Ramirez L."/>
            <person name="Alfaro M."/>
            <person name="Sun H."/>
            <person name="Tritt A."/>
            <person name="Yoshinaga Y."/>
            <person name="Zwiers L.-H."/>
            <person name="Turgeon B."/>
            <person name="Goodwin S."/>
            <person name="Spatafora J."/>
            <person name="Crous P."/>
            <person name="Grigoriev I."/>
        </authorList>
    </citation>
    <scope>NUCLEOTIDE SEQUENCE</scope>
    <source>
        <strain evidence="8">CBS 122367</strain>
    </source>
</reference>
<proteinExistence type="inferred from homology"/>
<evidence type="ECO:0000313" key="9">
    <source>
        <dbReference type="Proteomes" id="UP000799291"/>
    </source>
</evidence>
<keyword evidence="3 7" id="KW-0812">Transmembrane</keyword>
<feature type="transmembrane region" description="Helical" evidence="7">
    <location>
        <begin position="496"/>
        <end position="516"/>
    </location>
</feature>
<evidence type="ECO:0000256" key="4">
    <source>
        <dbReference type="ARBA" id="ARBA00022989"/>
    </source>
</evidence>
<dbReference type="Pfam" id="PF04791">
    <property type="entry name" value="LMBR1"/>
    <property type="match status" value="1"/>
</dbReference>
<feature type="transmembrane region" description="Helical" evidence="7">
    <location>
        <begin position="12"/>
        <end position="31"/>
    </location>
</feature>
<gene>
    <name evidence="8" type="ORF">K458DRAFT_421590</name>
</gene>
<name>A0A6G1IQ30_9PLEO</name>
<feature type="region of interest" description="Disordered" evidence="6">
    <location>
        <begin position="563"/>
        <end position="618"/>
    </location>
</feature>
<dbReference type="Proteomes" id="UP000799291">
    <property type="component" value="Unassembled WGS sequence"/>
</dbReference>
<feature type="compositionally biased region" description="Low complexity" evidence="6">
    <location>
        <begin position="582"/>
        <end position="600"/>
    </location>
</feature>
<feature type="transmembrane region" description="Helical" evidence="7">
    <location>
        <begin position="159"/>
        <end position="183"/>
    </location>
</feature>
<evidence type="ECO:0000256" key="3">
    <source>
        <dbReference type="ARBA" id="ARBA00022692"/>
    </source>
</evidence>
<keyword evidence="4 7" id="KW-1133">Transmembrane helix</keyword>
<evidence type="ECO:0000256" key="7">
    <source>
        <dbReference type="SAM" id="Phobius"/>
    </source>
</evidence>
<evidence type="ECO:0000256" key="2">
    <source>
        <dbReference type="ARBA" id="ARBA00010487"/>
    </source>
</evidence>
<keyword evidence="5 7" id="KW-0472">Membrane</keyword>
<dbReference type="PANTHER" id="PTHR21355">
    <property type="entry name" value="G-PROTEIN COUPLED RECEPTOR-ASSOCIATED PROTEIN LMBRD2"/>
    <property type="match status" value="1"/>
</dbReference>
<dbReference type="GO" id="GO:0016020">
    <property type="term" value="C:membrane"/>
    <property type="evidence" value="ECO:0007669"/>
    <property type="project" value="UniProtKB-SubCell"/>
</dbReference>
<dbReference type="EMBL" id="MU005597">
    <property type="protein sequence ID" value="KAF2680354.1"/>
    <property type="molecule type" value="Genomic_DNA"/>
</dbReference>
<comment type="similarity">
    <text evidence="2">Belongs to the LIMR family.</text>
</comment>
<feature type="compositionally biased region" description="Basic and acidic residues" evidence="6">
    <location>
        <begin position="654"/>
        <end position="667"/>
    </location>
</feature>
<evidence type="ECO:0000256" key="6">
    <source>
        <dbReference type="SAM" id="MobiDB-lite"/>
    </source>
</evidence>
<evidence type="ECO:0000256" key="5">
    <source>
        <dbReference type="ARBA" id="ARBA00023136"/>
    </source>
</evidence>
<organism evidence="8 9">
    <name type="scientific">Lentithecium fluviatile CBS 122367</name>
    <dbReference type="NCBI Taxonomy" id="1168545"/>
    <lineage>
        <taxon>Eukaryota</taxon>
        <taxon>Fungi</taxon>
        <taxon>Dikarya</taxon>
        <taxon>Ascomycota</taxon>
        <taxon>Pezizomycotina</taxon>
        <taxon>Dothideomycetes</taxon>
        <taxon>Pleosporomycetidae</taxon>
        <taxon>Pleosporales</taxon>
        <taxon>Massarineae</taxon>
        <taxon>Lentitheciaceae</taxon>
        <taxon>Lentithecium</taxon>
    </lineage>
</organism>
<dbReference type="InterPro" id="IPR006876">
    <property type="entry name" value="LMBR1-like_membr_prot"/>
</dbReference>
<feature type="region of interest" description="Disordered" evidence="6">
    <location>
        <begin position="646"/>
        <end position="690"/>
    </location>
</feature>
<feature type="transmembrane region" description="Helical" evidence="7">
    <location>
        <begin position="447"/>
        <end position="466"/>
    </location>
</feature>
<evidence type="ECO:0000256" key="1">
    <source>
        <dbReference type="ARBA" id="ARBA00004141"/>
    </source>
</evidence>
<dbReference type="OrthoDB" id="203099at2759"/>
<accession>A0A6G1IQ30</accession>
<protein>
    <submittedName>
        <fullName evidence="8">Uncharacterized protein</fullName>
    </submittedName>
</protein>
<feature type="transmembrane region" description="Helical" evidence="7">
    <location>
        <begin position="405"/>
        <end position="426"/>
    </location>
</feature>
<feature type="transmembrane region" description="Helical" evidence="7">
    <location>
        <begin position="38"/>
        <end position="60"/>
    </location>
</feature>
<keyword evidence="9" id="KW-1185">Reference proteome</keyword>
<dbReference type="PANTHER" id="PTHR21355:SF0">
    <property type="entry name" value="G-PROTEIN COUPLED RECEPTOR-ASSOCIATED PROTEIN LMBRD2"/>
    <property type="match status" value="1"/>
</dbReference>
<dbReference type="InterPro" id="IPR051584">
    <property type="entry name" value="GPCR-associated_LMBR1"/>
</dbReference>
<feature type="transmembrane region" description="Helical" evidence="7">
    <location>
        <begin position="356"/>
        <end position="375"/>
    </location>
</feature>
<feature type="transmembrane region" description="Helical" evidence="7">
    <location>
        <begin position="89"/>
        <end position="109"/>
    </location>
</feature>
<comment type="subcellular location">
    <subcellularLocation>
        <location evidence="1">Membrane</location>
        <topology evidence="1">Multi-pass membrane protein</topology>
    </subcellularLocation>
</comment>
<feature type="compositionally biased region" description="Gly residues" evidence="6">
    <location>
        <begin position="668"/>
        <end position="680"/>
    </location>
</feature>
<dbReference type="AlphaFoldDB" id="A0A6G1IQ30"/>
<sequence>MTSSPAGSSAFFALALTTICAAVALLVRYYLPFRRTPAYVSVPVFLTIALPASIVLLVPIDLASSAGTDTDGNRGIWLTVTVVYKSWRVMYWLTFFLTWAVLPFLGEYVDSGYREPKARAMYSLRSNGRYWAIMLGSGIVGLTYYIWYNGFSFPTIKGLIMALAYAWSLVLAIYLMGHGLVAFPRSLYRYASISGRLRRLQAQAPKVHDKLTEALDKLDQCEWQVAQLTQRKNGTAREFAEWIDELAEKSSFPENRASVVGRTTTATVPPVVTERYLADLTRKLKRARHAKVRFENEWDRLVQKAVWTQAILDSKASQRLEITNTHFQRSRGGFLDRYTILTPYTRYHLYVHGIPAFFYFAWVITSLASLAVVWSECIHSLAPKLSIIGLTVVHQPASSRLQIGFGGQVVAAIWLCFMCTCAFYSLTEVKIWGNRALVRRNTYQESATWYALQLAKLTVPLSYNFVTFMPPMLVSETSFYKLLGQYVKLTPLGDNFSQHFPVFILVPVLATAFGLYKKVKNISGFGDLLEDEDDEANELAGTGGWREGRALIDREIQGASGNVLGLSHRGATSPPNERYTDAPSSSSSASLIANGESSNARRTRPERRTPAVGDDDEGNGNFFELFGARVKNTFETADFSFSRPKWLGGDDEVESGRRGRVRDRGADRGSGGGGFLGLFGGRSDEGRVRL</sequence>
<feature type="transmembrane region" description="Helical" evidence="7">
    <location>
        <begin position="130"/>
        <end position="147"/>
    </location>
</feature>
<evidence type="ECO:0000313" key="8">
    <source>
        <dbReference type="EMBL" id="KAF2680354.1"/>
    </source>
</evidence>